<dbReference type="InterPro" id="IPR036995">
    <property type="entry name" value="MPG_sf"/>
</dbReference>
<gene>
    <name evidence="6" type="ORF">FHW14_002345</name>
</gene>
<dbReference type="GO" id="GO:0003905">
    <property type="term" value="F:alkylbase DNA N-glycosylase activity"/>
    <property type="evidence" value="ECO:0007669"/>
    <property type="project" value="InterPro"/>
</dbReference>
<dbReference type="Gene3D" id="3.10.300.10">
    <property type="entry name" value="Methylpurine-DNA glycosylase (MPG)"/>
    <property type="match status" value="1"/>
</dbReference>
<evidence type="ECO:0000313" key="7">
    <source>
        <dbReference type="Proteomes" id="UP000590811"/>
    </source>
</evidence>
<dbReference type="CDD" id="cd00540">
    <property type="entry name" value="AAG"/>
    <property type="match status" value="1"/>
</dbReference>
<dbReference type="SUPFAM" id="SSF50486">
    <property type="entry name" value="FMT C-terminal domain-like"/>
    <property type="match status" value="1"/>
</dbReference>
<keyword evidence="4 5" id="KW-0234">DNA repair</keyword>
<dbReference type="EMBL" id="JACHVT010000004">
    <property type="protein sequence ID" value="MBB2987180.1"/>
    <property type="molecule type" value="Genomic_DNA"/>
</dbReference>
<dbReference type="InterPro" id="IPR003180">
    <property type="entry name" value="MPG"/>
</dbReference>
<keyword evidence="3 5" id="KW-0378">Hydrolase</keyword>
<evidence type="ECO:0000256" key="5">
    <source>
        <dbReference type="HAMAP-Rule" id="MF_00527"/>
    </source>
</evidence>
<reference evidence="6 7" key="1">
    <citation type="submission" date="2020-08" db="EMBL/GenBank/DDBJ databases">
        <title>Genomic Encyclopedia of Type Strains, Phase IV (KMG-V): Genome sequencing to study the core and pangenomes of soil and plant-associated prokaryotes.</title>
        <authorList>
            <person name="Whitman W."/>
        </authorList>
    </citation>
    <scope>NUCLEOTIDE SEQUENCE [LARGE SCALE GENOMIC DNA]</scope>
    <source>
        <strain evidence="6 7">B3ACCR2</strain>
    </source>
</reference>
<proteinExistence type="inferred from homology"/>
<evidence type="ECO:0000256" key="2">
    <source>
        <dbReference type="ARBA" id="ARBA00022763"/>
    </source>
</evidence>
<name>A0A839PSL8_9MICO</name>
<evidence type="ECO:0000256" key="3">
    <source>
        <dbReference type="ARBA" id="ARBA00022801"/>
    </source>
</evidence>
<dbReference type="EC" id="3.2.2.-" evidence="5"/>
<protein>
    <recommendedName>
        <fullName evidence="5">Putative 3-methyladenine DNA glycosylase</fullName>
        <ecNumber evidence="5">3.2.2.-</ecNumber>
    </recommendedName>
</protein>
<organism evidence="6 7">
    <name type="scientific">Terracoccus luteus</name>
    <dbReference type="NCBI Taxonomy" id="53356"/>
    <lineage>
        <taxon>Bacteria</taxon>
        <taxon>Bacillati</taxon>
        <taxon>Actinomycetota</taxon>
        <taxon>Actinomycetes</taxon>
        <taxon>Micrococcales</taxon>
        <taxon>Intrasporangiaceae</taxon>
        <taxon>Terracoccus</taxon>
    </lineage>
</organism>
<keyword evidence="6" id="KW-0326">Glycosidase</keyword>
<dbReference type="Proteomes" id="UP000590811">
    <property type="component" value="Unassembled WGS sequence"/>
</dbReference>
<dbReference type="PANTHER" id="PTHR10429:SF0">
    <property type="entry name" value="DNA-3-METHYLADENINE GLYCOSYLASE"/>
    <property type="match status" value="1"/>
</dbReference>
<dbReference type="NCBIfam" id="NF002003">
    <property type="entry name" value="PRK00802.1-3"/>
    <property type="match status" value="1"/>
</dbReference>
<keyword evidence="2 5" id="KW-0227">DNA damage</keyword>
<dbReference type="PANTHER" id="PTHR10429">
    <property type="entry name" value="DNA-3-METHYLADENINE GLYCOSYLASE"/>
    <property type="match status" value="1"/>
</dbReference>
<dbReference type="AlphaFoldDB" id="A0A839PSL8"/>
<evidence type="ECO:0000313" key="6">
    <source>
        <dbReference type="EMBL" id="MBB2987180.1"/>
    </source>
</evidence>
<dbReference type="Pfam" id="PF02245">
    <property type="entry name" value="Pur_DNA_glyco"/>
    <property type="match status" value="1"/>
</dbReference>
<comment type="caution">
    <text evidence="6">The sequence shown here is derived from an EMBL/GenBank/DDBJ whole genome shotgun (WGS) entry which is preliminary data.</text>
</comment>
<dbReference type="HAMAP" id="MF_00527">
    <property type="entry name" value="3MGH"/>
    <property type="match status" value="1"/>
</dbReference>
<comment type="similarity">
    <text evidence="1 5">Belongs to the DNA glycosylase MPG family.</text>
</comment>
<evidence type="ECO:0000256" key="4">
    <source>
        <dbReference type="ARBA" id="ARBA00023204"/>
    </source>
</evidence>
<sequence>MTGHPVDRDDLLRPIDRDDLLRPVDRDDLLRPVDHDDLLRPVTDVARALLGCHVSRAGVTVRITETEAYAGLTDPASRVLSRPTAHNAPVFGPPGHAFVYFTYGHHWMLCVVTGPVGVPDVVLLRAGEVVEGHDVVAARRGGARPRDWCRGPGRLTRALGVDGSFSGVDLVTARHRGGPDADEALRLTTGDAVGPATVATGPRVGVRGPGGDGDAYPWRFWFDGDPTVSAYRAAAPRPRPRVPE</sequence>
<dbReference type="InterPro" id="IPR011034">
    <property type="entry name" value="Formyl_transferase-like_C_sf"/>
</dbReference>
<dbReference type="GO" id="GO:0003677">
    <property type="term" value="F:DNA binding"/>
    <property type="evidence" value="ECO:0007669"/>
    <property type="project" value="InterPro"/>
</dbReference>
<evidence type="ECO:0000256" key="1">
    <source>
        <dbReference type="ARBA" id="ARBA00009232"/>
    </source>
</evidence>
<dbReference type="RefSeq" id="WP_308331456.1">
    <property type="nucleotide sequence ID" value="NZ_JACHVT010000004.1"/>
</dbReference>
<dbReference type="NCBIfam" id="TIGR00567">
    <property type="entry name" value="3mg"/>
    <property type="match status" value="1"/>
</dbReference>
<accession>A0A839PSL8</accession>
<dbReference type="GO" id="GO:0006284">
    <property type="term" value="P:base-excision repair"/>
    <property type="evidence" value="ECO:0007669"/>
    <property type="project" value="InterPro"/>
</dbReference>